<evidence type="ECO:0000256" key="13">
    <source>
        <dbReference type="ARBA" id="ARBA00023136"/>
    </source>
</evidence>
<dbReference type="GO" id="GO:0005507">
    <property type="term" value="F:copper ion binding"/>
    <property type="evidence" value="ECO:0007669"/>
    <property type="project" value="InterPro"/>
</dbReference>
<dbReference type="PROSITE" id="PS50857">
    <property type="entry name" value="COX2_CUA"/>
    <property type="match status" value="1"/>
</dbReference>
<dbReference type="Pfam" id="PF02790">
    <property type="entry name" value="COX2_TM"/>
    <property type="match status" value="1"/>
</dbReference>
<dbReference type="AlphaFoldDB" id="I1T1X3"/>
<evidence type="ECO:0000256" key="8">
    <source>
        <dbReference type="ARBA" id="ARBA00022842"/>
    </source>
</evidence>
<dbReference type="InterPro" id="IPR002429">
    <property type="entry name" value="CcO_II-like_C"/>
</dbReference>
<dbReference type="GO" id="GO:0004129">
    <property type="term" value="F:cytochrome-c oxidase activity"/>
    <property type="evidence" value="ECO:0007669"/>
    <property type="project" value="UniProtKB-EC"/>
</dbReference>
<keyword evidence="13 15" id="KW-0472">Membrane</keyword>
<keyword evidence="11 16" id="KW-1133">Transmembrane helix</keyword>
<evidence type="ECO:0000259" key="18">
    <source>
        <dbReference type="PROSITE" id="PS50999"/>
    </source>
</evidence>
<comment type="similarity">
    <text evidence="2 15">Belongs to the cytochrome c oxidase subunit 2 family.</text>
</comment>
<dbReference type="InterPro" id="IPR011759">
    <property type="entry name" value="Cyt_c_oxidase_su2_TM_dom"/>
</dbReference>
<evidence type="ECO:0000256" key="7">
    <source>
        <dbReference type="ARBA" id="ARBA00022723"/>
    </source>
</evidence>
<evidence type="ECO:0000256" key="16">
    <source>
        <dbReference type="SAM" id="Phobius"/>
    </source>
</evidence>
<dbReference type="GeneID" id="12798786"/>
<evidence type="ECO:0000256" key="14">
    <source>
        <dbReference type="ARBA" id="ARBA00049512"/>
    </source>
</evidence>
<protein>
    <recommendedName>
        <fullName evidence="3 15">Cytochrome c oxidase subunit 2</fullName>
    </recommendedName>
</protein>
<gene>
    <name evidence="19" type="primary">COX2</name>
</gene>
<evidence type="ECO:0000259" key="17">
    <source>
        <dbReference type="PROSITE" id="PS50857"/>
    </source>
</evidence>
<dbReference type="CTD" id="4513"/>
<dbReference type="PANTHER" id="PTHR22888">
    <property type="entry name" value="CYTOCHROME C OXIDASE, SUBUNIT II"/>
    <property type="match status" value="1"/>
</dbReference>
<dbReference type="InterPro" id="IPR034210">
    <property type="entry name" value="CcO_II_C"/>
</dbReference>
<evidence type="ECO:0000256" key="9">
    <source>
        <dbReference type="ARBA" id="ARBA00022967"/>
    </source>
</evidence>
<keyword evidence="15 19" id="KW-0496">Mitochondrion</keyword>
<accession>I1T1X3</accession>
<evidence type="ECO:0000256" key="2">
    <source>
        <dbReference type="ARBA" id="ARBA00007866"/>
    </source>
</evidence>
<comment type="cofactor">
    <cofactor evidence="15">
        <name>Cu cation</name>
        <dbReference type="ChEBI" id="CHEBI:23378"/>
    </cofactor>
    <text evidence="15">Binds a copper A center.</text>
</comment>
<organism evidence="19">
    <name type="scientific">Cylindrus obtusus</name>
    <dbReference type="NCBI Taxonomy" id="649475"/>
    <lineage>
        <taxon>Eukaryota</taxon>
        <taxon>Metazoa</taxon>
        <taxon>Spiralia</taxon>
        <taxon>Lophotrochozoa</taxon>
        <taxon>Mollusca</taxon>
        <taxon>Gastropoda</taxon>
        <taxon>Heterobranchia</taxon>
        <taxon>Euthyneura</taxon>
        <taxon>Panpulmonata</taxon>
        <taxon>Eupulmonata</taxon>
        <taxon>Stylommatophora</taxon>
        <taxon>Helicina</taxon>
        <taxon>Helicoidea</taxon>
        <taxon>Helicidae</taxon>
        <taxon>Cylindrus</taxon>
    </lineage>
</organism>
<keyword evidence="5 15" id="KW-0679">Respiratory chain</keyword>
<keyword evidence="12 15" id="KW-0186">Copper</keyword>
<keyword evidence="9" id="KW-1278">Translocase</keyword>
<evidence type="ECO:0000256" key="3">
    <source>
        <dbReference type="ARBA" id="ARBA00015946"/>
    </source>
</evidence>
<keyword evidence="4 15" id="KW-0813">Transport</keyword>
<sequence>MSLWGQVNFLDPGSFIQREMILFHDHALMIISAIFVLVALVGLLLLRSTFSSRRVHEAQTLEIVWTVLPALLLLTLALPSLRLLYLVDEQPLSSKNTLKAIGHQWYWSYESPFYANLPFDSYMIPESDLLAGDYRLLEVDKRVTFPVGSDTSVITTSADVIHAWTVPSLGVKMDSVPGRLNMSNVHPLVSGVYYGQCSEICGANHAFMPIVLECLPANKMYFISLSKA</sequence>
<keyword evidence="15" id="KW-0999">Mitochondrion inner membrane</keyword>
<dbReference type="SUPFAM" id="SSF81464">
    <property type="entry name" value="Cytochrome c oxidase subunit II-like, transmembrane region"/>
    <property type="match status" value="1"/>
</dbReference>
<keyword evidence="7 15" id="KW-0479">Metal-binding</keyword>
<evidence type="ECO:0000256" key="11">
    <source>
        <dbReference type="ARBA" id="ARBA00022989"/>
    </source>
</evidence>
<comment type="catalytic activity">
    <reaction evidence="14">
        <text>4 Fe(II)-[cytochrome c] + O2 + 8 H(+)(in) = 4 Fe(III)-[cytochrome c] + 2 H2O + 4 H(+)(out)</text>
        <dbReference type="Rhea" id="RHEA:11436"/>
        <dbReference type="Rhea" id="RHEA-COMP:10350"/>
        <dbReference type="Rhea" id="RHEA-COMP:14399"/>
        <dbReference type="ChEBI" id="CHEBI:15377"/>
        <dbReference type="ChEBI" id="CHEBI:15378"/>
        <dbReference type="ChEBI" id="CHEBI:15379"/>
        <dbReference type="ChEBI" id="CHEBI:29033"/>
        <dbReference type="ChEBI" id="CHEBI:29034"/>
        <dbReference type="EC" id="7.1.1.9"/>
    </reaction>
    <physiologicalReaction direction="left-to-right" evidence="14">
        <dbReference type="Rhea" id="RHEA:11437"/>
    </physiologicalReaction>
</comment>
<dbReference type="GO" id="GO:0005743">
    <property type="term" value="C:mitochondrial inner membrane"/>
    <property type="evidence" value="ECO:0007669"/>
    <property type="project" value="UniProtKB-SubCell"/>
</dbReference>
<comment type="function">
    <text evidence="15">Component of the cytochrome c oxidase, the last enzyme in the mitochondrial electron transport chain which drives oxidative phosphorylation. The respiratory chain contains 3 multisubunit complexes succinate dehydrogenase (complex II, CII), ubiquinol-cytochrome c oxidoreductase (cytochrome b-c1 complex, complex III, CIII) and cytochrome c oxidase (complex IV, CIV), that cooperate to transfer electrons derived from NADH and succinate to molecular oxygen, creating an electrochemical gradient over the inner membrane that drives transmembrane transport and the ATP synthase. Cytochrome c oxidase is the component of the respiratory chain that catalyzes the reduction of oxygen to water. Electrons originating from reduced cytochrome c in the intermembrane space (IMS) are transferred via the dinuclear copper A center (CU(A)) of subunit 2 and heme A of subunit 1 to the active site in subunit 1, a binuclear center (BNC) formed by heme A3 and copper B (CU(B)). The BNC reduces molecular oxygen to 2 water molecules using 4 electrons from cytochrome c in the IMS and 4 protons from the mitochondrial matrix.</text>
</comment>
<dbReference type="Pfam" id="PF00116">
    <property type="entry name" value="COX2"/>
    <property type="match status" value="1"/>
</dbReference>
<dbReference type="EMBL" id="JN107636">
    <property type="protein sequence ID" value="AEK48353.1"/>
    <property type="molecule type" value="Genomic_DNA"/>
</dbReference>
<reference evidence="19" key="2">
    <citation type="journal article" date="2012" name="BMC Genomics">
        <title>The complete mitogenome of Cylindrus obtusus (Helicidae, Ariantinae) using Illumina Next Generation Sequencing.</title>
        <authorList>
            <person name="Groenenberg D.S."/>
            <person name="Pirovano W."/>
            <person name="Gittenberger E."/>
            <person name="Schilthuizen M."/>
        </authorList>
    </citation>
    <scope>NUCLEOTIDE SEQUENCE</scope>
</reference>
<evidence type="ECO:0000256" key="5">
    <source>
        <dbReference type="ARBA" id="ARBA00022660"/>
    </source>
</evidence>
<name>I1T1X3_9EUPU</name>
<dbReference type="Gene3D" id="2.60.40.420">
    <property type="entry name" value="Cupredoxins - blue copper proteins"/>
    <property type="match status" value="1"/>
</dbReference>
<dbReference type="InterPro" id="IPR045187">
    <property type="entry name" value="CcO_II"/>
</dbReference>
<evidence type="ECO:0000256" key="1">
    <source>
        <dbReference type="ARBA" id="ARBA00004141"/>
    </source>
</evidence>
<evidence type="ECO:0000256" key="10">
    <source>
        <dbReference type="ARBA" id="ARBA00022982"/>
    </source>
</evidence>
<keyword evidence="8" id="KW-0460">Magnesium</keyword>
<evidence type="ECO:0000313" key="19">
    <source>
        <dbReference type="EMBL" id="AEK48353.1"/>
    </source>
</evidence>
<comment type="subcellular location">
    <subcellularLocation>
        <location evidence="1">Membrane</location>
        <topology evidence="1">Multi-pass membrane protein</topology>
    </subcellularLocation>
    <subcellularLocation>
        <location evidence="15">Mitochondrion inner membrane</location>
        <topology evidence="15">Multi-pass membrane protein</topology>
    </subcellularLocation>
</comment>
<dbReference type="PROSITE" id="PS50999">
    <property type="entry name" value="COX2_TM"/>
    <property type="match status" value="1"/>
</dbReference>
<dbReference type="Gene3D" id="1.10.287.90">
    <property type="match status" value="1"/>
</dbReference>
<feature type="transmembrane region" description="Helical" evidence="16">
    <location>
        <begin position="67"/>
        <end position="87"/>
    </location>
</feature>
<dbReference type="PANTHER" id="PTHR22888:SF9">
    <property type="entry name" value="CYTOCHROME C OXIDASE SUBUNIT 2"/>
    <property type="match status" value="1"/>
</dbReference>
<dbReference type="RefSeq" id="YP_006303190.1">
    <property type="nucleotide sequence ID" value="NC_017872.1"/>
</dbReference>
<feature type="domain" description="Cytochrome oxidase subunit II transmembrane region profile" evidence="18">
    <location>
        <begin position="1"/>
        <end position="91"/>
    </location>
</feature>
<evidence type="ECO:0000256" key="4">
    <source>
        <dbReference type="ARBA" id="ARBA00022448"/>
    </source>
</evidence>
<geneLocation type="mitochondrion" evidence="19"/>
<keyword evidence="10 15" id="KW-0249">Electron transport</keyword>
<evidence type="ECO:0000256" key="15">
    <source>
        <dbReference type="RuleBase" id="RU000457"/>
    </source>
</evidence>
<dbReference type="InterPro" id="IPR001505">
    <property type="entry name" value="Copper_CuA"/>
</dbReference>
<evidence type="ECO:0000256" key="6">
    <source>
        <dbReference type="ARBA" id="ARBA00022692"/>
    </source>
</evidence>
<dbReference type="PRINTS" id="PR01166">
    <property type="entry name" value="CYCOXIDASEII"/>
</dbReference>
<keyword evidence="6 15" id="KW-0812">Transmembrane</keyword>
<proteinExistence type="inferred from homology"/>
<dbReference type="InterPro" id="IPR008972">
    <property type="entry name" value="Cupredoxin"/>
</dbReference>
<dbReference type="CDD" id="cd13912">
    <property type="entry name" value="CcO_II_C"/>
    <property type="match status" value="1"/>
</dbReference>
<feature type="transmembrane region" description="Helical" evidence="16">
    <location>
        <begin position="27"/>
        <end position="46"/>
    </location>
</feature>
<evidence type="ECO:0000256" key="12">
    <source>
        <dbReference type="ARBA" id="ARBA00023008"/>
    </source>
</evidence>
<dbReference type="InterPro" id="IPR036257">
    <property type="entry name" value="Cyt_c_oxidase_su2_TM_sf"/>
</dbReference>
<dbReference type="GO" id="GO:0042773">
    <property type="term" value="P:ATP synthesis coupled electron transport"/>
    <property type="evidence" value="ECO:0007669"/>
    <property type="project" value="TreeGrafter"/>
</dbReference>
<dbReference type="PROSITE" id="PS00078">
    <property type="entry name" value="COX2"/>
    <property type="match status" value="1"/>
</dbReference>
<reference evidence="19" key="1">
    <citation type="submission" date="2011-06" db="EMBL/GenBank/DDBJ databases">
        <authorList>
            <person name="Groenenberg D.S.J."/>
            <person name="Pirovano W."/>
            <person name="Gittenberger E."/>
            <person name="Schilthuizen M."/>
        </authorList>
    </citation>
    <scope>NUCLEOTIDE SEQUENCE</scope>
</reference>
<dbReference type="SUPFAM" id="SSF49503">
    <property type="entry name" value="Cupredoxins"/>
    <property type="match status" value="1"/>
</dbReference>
<feature type="domain" description="Cytochrome oxidase subunit II copper A binding" evidence="17">
    <location>
        <begin position="93"/>
        <end position="228"/>
    </location>
</feature>